<dbReference type="EMBL" id="HBGJ01023329">
    <property type="protein sequence ID" value="CAD9256560.1"/>
    <property type="molecule type" value="Transcribed_RNA"/>
</dbReference>
<reference evidence="2" key="1">
    <citation type="submission" date="2021-01" db="EMBL/GenBank/DDBJ databases">
        <authorList>
            <person name="Corre E."/>
            <person name="Pelletier E."/>
            <person name="Niang G."/>
            <person name="Scheremetjew M."/>
            <person name="Finn R."/>
            <person name="Kale V."/>
            <person name="Holt S."/>
            <person name="Cochrane G."/>
            <person name="Meng A."/>
            <person name="Brown T."/>
            <person name="Cohen L."/>
        </authorList>
    </citation>
    <scope>NUCLEOTIDE SEQUENCE</scope>
    <source>
        <strain evidence="2">CCMP2877</strain>
    </source>
</reference>
<evidence type="ECO:0000313" key="2">
    <source>
        <dbReference type="EMBL" id="CAD9256560.1"/>
    </source>
</evidence>
<evidence type="ECO:0000256" key="1">
    <source>
        <dbReference type="SAM" id="MobiDB-lite"/>
    </source>
</evidence>
<feature type="region of interest" description="Disordered" evidence="1">
    <location>
        <begin position="42"/>
        <end position="81"/>
    </location>
</feature>
<feature type="region of interest" description="Disordered" evidence="1">
    <location>
        <begin position="253"/>
        <end position="335"/>
    </location>
</feature>
<organism evidence="2">
    <name type="scientific">Phaeomonas parva</name>
    <dbReference type="NCBI Taxonomy" id="124430"/>
    <lineage>
        <taxon>Eukaryota</taxon>
        <taxon>Sar</taxon>
        <taxon>Stramenopiles</taxon>
        <taxon>Ochrophyta</taxon>
        <taxon>Pinguiophyceae</taxon>
        <taxon>Pinguiochrysidales</taxon>
        <taxon>Pinguiochrysidaceae</taxon>
        <taxon>Phaeomonas</taxon>
    </lineage>
</organism>
<feature type="compositionally biased region" description="Basic and acidic residues" evidence="1">
    <location>
        <begin position="309"/>
        <end position="318"/>
    </location>
</feature>
<gene>
    <name evidence="2" type="ORF">PPAR1163_LOCUS14931</name>
</gene>
<protein>
    <submittedName>
        <fullName evidence="2">Uncharacterized protein</fullName>
    </submittedName>
</protein>
<proteinExistence type="predicted"/>
<accession>A0A7S1XT58</accession>
<dbReference type="AlphaFoldDB" id="A0A7S1XT58"/>
<name>A0A7S1XT58_9STRA</name>
<feature type="compositionally biased region" description="Basic residues" evidence="1">
    <location>
        <begin position="140"/>
        <end position="154"/>
    </location>
</feature>
<sequence>MPHSPEASKADNEIVPDLAAAEAESFSRARRKAAMVRLLRPVHRAQQRSSAALSRRVNEAARQGWGFGPAKRPSPLSDPRGWVSAAAAVSPFEEDELELGLEVELERPSLARAETYPTTPGMPGMPRAPAMLVSPPVRTRPPRARPYHPVKRATKSPAKDTTAAPAQHETRSRNAQDVQSLVQTLPKAFLHQIGVLNRQLKGGLITEHEFAIAKTIAIRRCWQQTSPTPSLHGKARAFFDSKNVDVGNRGPAVPVAPSSSTLNPNDKGLGIAGKSKADSLKTRPVKAPRPPKAPAVECSSPKVTGKRFVVSDKDKQKENNFGTPKKSWPNKRDANSFLASKDSLDRLDMSLMCTAPMFETPHLRD</sequence>
<feature type="region of interest" description="Disordered" evidence="1">
    <location>
        <begin position="137"/>
        <end position="177"/>
    </location>
</feature>